<sequence length="643" mass="71938">MNYFPDEVIEHVFDFITSHKDRNAVSLVCKSWYKIERMSRQIVFIGNCYAISPEGVIARFPELKSLTLKGKPHFADFNLVPHDWGGILYPWIEAFAKSRVGLEELRLKRMVVSDESLELLSKSFVNFKALVLVSCEGFSTDGLAAVAANCRFLRELDLQENEVEDHRGHWISRFPESCTSLVSLNLACLKGEINLSALERLVARSPNLKSLRLSRAVPLDALQKILMRAPQLVDLGTGSFVHDPASDAYNKLKATILKCKSIKSLSGFLEVAPRCLSAIHPICHNLTSLNLSYAPGIHGNDLIKLIQHCRKLERLWILDCIGDKGLGIVASTCKELQELRVFPSDPYGVGNAAVTEEGLVAISAGCPKLHSLLYFCQQMTNAALITVAKNCSNFTRFRLCILDPTRPDPVTMQPLDEGFGAIVQSCKRLRRLSLSGLLTDRVFLYIGMYAEQLEMLSIAFAGDSDKGMLYVLNGCKKLRKLEIRDSPFGDTALLTDVGKYETMRSLWMSSCEVTLGGCKTLAKNRPMLNVEIINEDDQIDFSSDDRQKVGKMYLYRTLVGPRKDAPEFVWTLSRRWVGTDLVKQHNSNSSKFLTMAGQEKSQKSQGWSKNPVPSGWNCHNIGVLSKNYCTRIIGYEDLKGTMA</sequence>
<dbReference type="Proteomes" id="UP001163603">
    <property type="component" value="Chromosome 1"/>
</dbReference>
<gene>
    <name evidence="1" type="ORF">Pint_02529</name>
</gene>
<accession>A0ACC0ZRD2</accession>
<organism evidence="1 2">
    <name type="scientific">Pistacia integerrima</name>
    <dbReference type="NCBI Taxonomy" id="434235"/>
    <lineage>
        <taxon>Eukaryota</taxon>
        <taxon>Viridiplantae</taxon>
        <taxon>Streptophyta</taxon>
        <taxon>Embryophyta</taxon>
        <taxon>Tracheophyta</taxon>
        <taxon>Spermatophyta</taxon>
        <taxon>Magnoliopsida</taxon>
        <taxon>eudicotyledons</taxon>
        <taxon>Gunneridae</taxon>
        <taxon>Pentapetalae</taxon>
        <taxon>rosids</taxon>
        <taxon>malvids</taxon>
        <taxon>Sapindales</taxon>
        <taxon>Anacardiaceae</taxon>
        <taxon>Pistacia</taxon>
    </lineage>
</organism>
<protein>
    <submittedName>
        <fullName evidence="1">Uncharacterized protein</fullName>
    </submittedName>
</protein>
<proteinExistence type="predicted"/>
<dbReference type="EMBL" id="CM047736">
    <property type="protein sequence ID" value="KAJ0054688.1"/>
    <property type="molecule type" value="Genomic_DNA"/>
</dbReference>
<evidence type="ECO:0000313" key="2">
    <source>
        <dbReference type="Proteomes" id="UP001163603"/>
    </source>
</evidence>
<evidence type="ECO:0000313" key="1">
    <source>
        <dbReference type="EMBL" id="KAJ0054688.1"/>
    </source>
</evidence>
<reference evidence="2" key="1">
    <citation type="journal article" date="2023" name="G3 (Bethesda)">
        <title>Genome assembly and association tests identify interacting loci associated with vigor, precocity, and sex in interspecific pistachio rootstocks.</title>
        <authorList>
            <person name="Palmer W."/>
            <person name="Jacygrad E."/>
            <person name="Sagayaradj S."/>
            <person name="Cavanaugh K."/>
            <person name="Han R."/>
            <person name="Bertier L."/>
            <person name="Beede B."/>
            <person name="Kafkas S."/>
            <person name="Golino D."/>
            <person name="Preece J."/>
            <person name="Michelmore R."/>
        </authorList>
    </citation>
    <scope>NUCLEOTIDE SEQUENCE [LARGE SCALE GENOMIC DNA]</scope>
</reference>
<comment type="caution">
    <text evidence="1">The sequence shown here is derived from an EMBL/GenBank/DDBJ whole genome shotgun (WGS) entry which is preliminary data.</text>
</comment>
<name>A0ACC0ZRD2_9ROSI</name>
<keyword evidence="2" id="KW-1185">Reference proteome</keyword>